<dbReference type="RefSeq" id="WP_237380400.1">
    <property type="nucleotide sequence ID" value="NZ_CP071793.1"/>
</dbReference>
<dbReference type="PANTHER" id="PTHR44591:SF23">
    <property type="entry name" value="CHEY SUBFAMILY"/>
    <property type="match status" value="1"/>
</dbReference>
<dbReference type="InterPro" id="IPR011006">
    <property type="entry name" value="CheY-like_superfamily"/>
</dbReference>
<dbReference type="KEGG" id="scor:J3U87_33775"/>
<dbReference type="InterPro" id="IPR050595">
    <property type="entry name" value="Bact_response_regulator"/>
</dbReference>
<dbReference type="Gene3D" id="3.40.50.2300">
    <property type="match status" value="1"/>
</dbReference>
<keyword evidence="1 2" id="KW-0597">Phosphoprotein</keyword>
<evidence type="ECO:0000313" key="5">
    <source>
        <dbReference type="Proteomes" id="UP000663929"/>
    </source>
</evidence>
<feature type="domain" description="Response regulatory" evidence="3">
    <location>
        <begin position="6"/>
        <end position="125"/>
    </location>
</feature>
<dbReference type="InterPro" id="IPR001789">
    <property type="entry name" value="Sig_transdc_resp-reg_receiver"/>
</dbReference>
<proteinExistence type="predicted"/>
<organism evidence="4 5">
    <name type="scientific">Sulfidibacter corallicola</name>
    <dbReference type="NCBI Taxonomy" id="2818388"/>
    <lineage>
        <taxon>Bacteria</taxon>
        <taxon>Pseudomonadati</taxon>
        <taxon>Acidobacteriota</taxon>
        <taxon>Holophagae</taxon>
        <taxon>Acanthopleuribacterales</taxon>
        <taxon>Acanthopleuribacteraceae</taxon>
        <taxon>Sulfidibacter</taxon>
    </lineage>
</organism>
<gene>
    <name evidence="4" type="ORF">J3U87_33775</name>
</gene>
<name>A0A8A4TNV9_SULCO</name>
<sequence length="325" mass="36509">MKKDHIVLIADDDRFLRELIATELKLAGFSVLQACSGKEALKVFRKSALKPAVVILDLCMHNDGIATCQTFKSDPFMEGDRPKIILWSASQKEKFFEMARRVGADTVLRKPVQVKELKQAILELTRGQSAQPDPIAQNEAQKATAPEELVEKPVRRVVSDRQFETDPVEQDIALLFKLPQRRSEAIDPASMVLFQSIREIIEHHHGSECKVRMIDANQILVRWKDRFTSPEAAERKARQTCYRIDGLLAGVKLRCEGEKTQFSGISKEALTRLLGRPAVDGILEYLRGLLGLLSVGQQGLISTVFPYRGDFSPERREKVSGMAVA</sequence>
<dbReference type="EMBL" id="CP071793">
    <property type="protein sequence ID" value="QTD50581.1"/>
    <property type="molecule type" value="Genomic_DNA"/>
</dbReference>
<evidence type="ECO:0000313" key="4">
    <source>
        <dbReference type="EMBL" id="QTD50581.1"/>
    </source>
</evidence>
<evidence type="ECO:0000256" key="1">
    <source>
        <dbReference type="ARBA" id="ARBA00022553"/>
    </source>
</evidence>
<dbReference type="SUPFAM" id="SSF52172">
    <property type="entry name" value="CheY-like"/>
    <property type="match status" value="1"/>
</dbReference>
<feature type="modified residue" description="4-aspartylphosphate" evidence="2">
    <location>
        <position position="57"/>
    </location>
</feature>
<dbReference type="GO" id="GO:0000160">
    <property type="term" value="P:phosphorelay signal transduction system"/>
    <property type="evidence" value="ECO:0007669"/>
    <property type="project" value="InterPro"/>
</dbReference>
<dbReference type="AlphaFoldDB" id="A0A8A4TNV9"/>
<dbReference type="PANTHER" id="PTHR44591">
    <property type="entry name" value="STRESS RESPONSE REGULATOR PROTEIN 1"/>
    <property type="match status" value="1"/>
</dbReference>
<accession>A0A8A4TNV9</accession>
<dbReference type="Pfam" id="PF00072">
    <property type="entry name" value="Response_reg"/>
    <property type="match status" value="1"/>
</dbReference>
<evidence type="ECO:0000256" key="2">
    <source>
        <dbReference type="PROSITE-ProRule" id="PRU00169"/>
    </source>
</evidence>
<dbReference type="PROSITE" id="PS50110">
    <property type="entry name" value="RESPONSE_REGULATORY"/>
    <property type="match status" value="1"/>
</dbReference>
<evidence type="ECO:0000259" key="3">
    <source>
        <dbReference type="PROSITE" id="PS50110"/>
    </source>
</evidence>
<dbReference type="Proteomes" id="UP000663929">
    <property type="component" value="Chromosome"/>
</dbReference>
<reference evidence="4" key="1">
    <citation type="submission" date="2021-03" db="EMBL/GenBank/DDBJ databases">
        <title>Acanthopleuribacteraceae sp. M133.</title>
        <authorList>
            <person name="Wang G."/>
        </authorList>
    </citation>
    <scope>NUCLEOTIDE SEQUENCE</scope>
    <source>
        <strain evidence="4">M133</strain>
    </source>
</reference>
<dbReference type="SMART" id="SM00448">
    <property type="entry name" value="REC"/>
    <property type="match status" value="1"/>
</dbReference>
<keyword evidence="5" id="KW-1185">Reference proteome</keyword>
<protein>
    <submittedName>
        <fullName evidence="4">Response regulator</fullName>
    </submittedName>
</protein>